<dbReference type="Proteomes" id="UP000789375">
    <property type="component" value="Unassembled WGS sequence"/>
</dbReference>
<organism evidence="1 2">
    <name type="scientific">Funneliformis mosseae</name>
    <name type="common">Endomycorrhizal fungus</name>
    <name type="synonym">Glomus mosseae</name>
    <dbReference type="NCBI Taxonomy" id="27381"/>
    <lineage>
        <taxon>Eukaryota</taxon>
        <taxon>Fungi</taxon>
        <taxon>Fungi incertae sedis</taxon>
        <taxon>Mucoromycota</taxon>
        <taxon>Glomeromycotina</taxon>
        <taxon>Glomeromycetes</taxon>
        <taxon>Glomerales</taxon>
        <taxon>Glomeraceae</taxon>
        <taxon>Funneliformis</taxon>
    </lineage>
</organism>
<reference evidence="1" key="1">
    <citation type="submission" date="2021-06" db="EMBL/GenBank/DDBJ databases">
        <authorList>
            <person name="Kallberg Y."/>
            <person name="Tangrot J."/>
            <person name="Rosling A."/>
        </authorList>
    </citation>
    <scope>NUCLEOTIDE SEQUENCE</scope>
    <source>
        <strain evidence="1">87-6 pot B 2015</strain>
    </source>
</reference>
<accession>A0A9N9NFX7</accession>
<feature type="non-terminal residue" evidence="1">
    <location>
        <position position="169"/>
    </location>
</feature>
<dbReference type="AlphaFoldDB" id="A0A9N9NFX7"/>
<gene>
    <name evidence="1" type="ORF">FMOSSE_LOCUS15598</name>
</gene>
<comment type="caution">
    <text evidence="1">The sequence shown here is derived from an EMBL/GenBank/DDBJ whole genome shotgun (WGS) entry which is preliminary data.</text>
</comment>
<evidence type="ECO:0000313" key="2">
    <source>
        <dbReference type="Proteomes" id="UP000789375"/>
    </source>
</evidence>
<keyword evidence="2" id="KW-1185">Reference proteome</keyword>
<evidence type="ECO:0000313" key="1">
    <source>
        <dbReference type="EMBL" id="CAG8730039.1"/>
    </source>
</evidence>
<name>A0A9N9NFX7_FUNMO</name>
<protein>
    <submittedName>
        <fullName evidence="1">10153_t:CDS:1</fullName>
    </submittedName>
</protein>
<dbReference type="EMBL" id="CAJVPP010016587">
    <property type="protein sequence ID" value="CAG8730039.1"/>
    <property type="molecule type" value="Genomic_DNA"/>
</dbReference>
<proteinExistence type="predicted"/>
<feature type="non-terminal residue" evidence="1">
    <location>
        <position position="1"/>
    </location>
</feature>
<sequence>IFHSDINAANSQGKMHTLKSGQNPMKLIDLIGQIRRTTSRSVTVEDVETVDYADTDHSSGEEKIFEGHVSRNQLIKILEALRSIQKELVWVQIKAVLLTQLSRNCDGISIQGFKEKTKQAKVTEKRQVQGLVEDEEEISVKPTADEIIDEIDLSPSVQPIIIIDMTGTQ</sequence>